<comment type="pathway">
    <text evidence="3 9">Energy metabolism; oxidative phosphorylation.</text>
</comment>
<feature type="transmembrane region" description="Helical" evidence="10">
    <location>
        <begin position="301"/>
        <end position="326"/>
    </location>
</feature>
<comment type="cofactor">
    <cofactor evidence="1">
        <name>heme</name>
        <dbReference type="ChEBI" id="CHEBI:30413"/>
    </cofactor>
</comment>
<dbReference type="GO" id="GO:0015990">
    <property type="term" value="P:electron transport coupled proton transport"/>
    <property type="evidence" value="ECO:0007669"/>
    <property type="project" value="TreeGrafter"/>
</dbReference>
<dbReference type="PROSITE" id="PS50855">
    <property type="entry name" value="COX1"/>
    <property type="match status" value="1"/>
</dbReference>
<geneLocation type="mitochondrion" evidence="12"/>
<keyword evidence="9" id="KW-0249">Electron transport</keyword>
<dbReference type="Gene3D" id="1.20.210.10">
    <property type="entry name" value="Cytochrome c oxidase-like, subunit I domain"/>
    <property type="match status" value="1"/>
</dbReference>
<dbReference type="GO" id="GO:0006123">
    <property type="term" value="P:mitochondrial electron transport, cytochrome c to oxygen"/>
    <property type="evidence" value="ECO:0007669"/>
    <property type="project" value="TreeGrafter"/>
</dbReference>
<keyword evidence="9" id="KW-0679">Respiratory chain</keyword>
<keyword evidence="9" id="KW-0479">Metal-binding</keyword>
<dbReference type="InterPro" id="IPR023616">
    <property type="entry name" value="Cyt_c_oxase-like_su1_dom"/>
</dbReference>
<keyword evidence="9" id="KW-0408">Iron</keyword>
<feature type="transmembrane region" description="Helical" evidence="10">
    <location>
        <begin position="371"/>
        <end position="397"/>
    </location>
</feature>
<feature type="transmembrane region" description="Helical" evidence="10">
    <location>
        <begin position="450"/>
        <end position="472"/>
    </location>
</feature>
<organism evidence="12">
    <name type="scientific">Anchistrocephalus microcephalus</name>
    <dbReference type="NCBI Taxonomy" id="116756"/>
    <lineage>
        <taxon>Eukaryota</taxon>
        <taxon>Metazoa</taxon>
        <taxon>Spiralia</taxon>
        <taxon>Lophotrochozoa</taxon>
        <taxon>Platyhelminthes</taxon>
        <taxon>Cestoda</taxon>
        <taxon>Eucestoda</taxon>
        <taxon>Bothriocephalidea</taxon>
        <taxon>Triaenophoridae</taxon>
        <taxon>Anchistrocephalus</taxon>
    </lineage>
</organism>
<keyword evidence="7 10" id="KW-1133">Transmembrane helix</keyword>
<feature type="transmembrane region" description="Helical" evidence="10">
    <location>
        <begin position="268"/>
        <end position="289"/>
    </location>
</feature>
<evidence type="ECO:0000256" key="7">
    <source>
        <dbReference type="ARBA" id="ARBA00022989"/>
    </source>
</evidence>
<dbReference type="PROSITE" id="PS00077">
    <property type="entry name" value="COX1_CUB"/>
    <property type="match status" value="1"/>
</dbReference>
<evidence type="ECO:0000256" key="6">
    <source>
        <dbReference type="ARBA" id="ARBA00022692"/>
    </source>
</evidence>
<dbReference type="EMBL" id="JQ268539">
    <property type="protein sequence ID" value="AEY84571.1"/>
    <property type="molecule type" value="Genomic_DNA"/>
</dbReference>
<sequence>MSFNFLSSWLFTLDHKRIGMLYSIIGIWAGFMGLGFSLMIRVNFIEPYFNVISSDCYNFLITNHGVIMIFFFLMPLLIGGFGNYLIPLLCGFSDLNLPRLNAVSAWLLVPSVIFLVISIVLGAGVGWTFYPPLSSSMFSDGNGVDFLMFSLHLAGVSSIFGSINFICTIYSAFTVNTVPRSSIILWAYLFTSILLLVSLPVLAAAITMLLFDRNFGSAFFDPLGGGDPVLFQHMFWFFGHPEVYVLILPGFGAVSHVCMNLGCAVDAFGFYGLLFAMFSMVCLGSIVWGHHMFSVGLDVKTAVFFSSVTMIIGVPTGIKVFSWLYMLMNSKVSLMDPIVWWVFSFIILFVIGGVTGIILSACVLDSILHDTWFVVAHFHYVMSLGSYSSIIILFIWWWPLITGVSLNKYLLQCQCIVSNVGFNLCFFPMHYFGLCGLPRRVCVYECSYGWINMLCSVGSFISIFSGCFFIYILWESLAVHNVVIGFYGSSSTVTNLFMCPLAYHNNYYSYPMIVDYTTIMRASLTHEQYGDYRINYMGYGLN</sequence>
<name>R4I247_9CEST</name>
<dbReference type="Pfam" id="PF00115">
    <property type="entry name" value="COX1"/>
    <property type="match status" value="1"/>
</dbReference>
<feature type="transmembrane region" description="Helical" evidence="10">
    <location>
        <begin position="106"/>
        <end position="130"/>
    </location>
</feature>
<comment type="catalytic activity">
    <reaction evidence="9">
        <text>4 Fe(II)-[cytochrome c] + O2 + 8 H(+)(in) = 4 Fe(III)-[cytochrome c] + 2 H2O + 4 H(+)(out)</text>
        <dbReference type="Rhea" id="RHEA:11436"/>
        <dbReference type="Rhea" id="RHEA-COMP:10350"/>
        <dbReference type="Rhea" id="RHEA-COMP:14399"/>
        <dbReference type="ChEBI" id="CHEBI:15377"/>
        <dbReference type="ChEBI" id="CHEBI:15378"/>
        <dbReference type="ChEBI" id="CHEBI:15379"/>
        <dbReference type="ChEBI" id="CHEBI:29033"/>
        <dbReference type="ChEBI" id="CHEBI:29034"/>
        <dbReference type="EC" id="7.1.1.9"/>
    </reaction>
</comment>
<feature type="domain" description="Cytochrome oxidase subunit I profile" evidence="11">
    <location>
        <begin position="9"/>
        <end position="514"/>
    </location>
</feature>
<evidence type="ECO:0000259" key="11">
    <source>
        <dbReference type="PROSITE" id="PS50855"/>
    </source>
</evidence>
<evidence type="ECO:0000256" key="1">
    <source>
        <dbReference type="ARBA" id="ARBA00001971"/>
    </source>
</evidence>
<dbReference type="UniPathway" id="UPA00705"/>
<keyword evidence="9" id="KW-0999">Mitochondrion inner membrane</keyword>
<keyword evidence="9" id="KW-0349">Heme</keyword>
<dbReference type="GO" id="GO:0020037">
    <property type="term" value="F:heme binding"/>
    <property type="evidence" value="ECO:0007669"/>
    <property type="project" value="InterPro"/>
</dbReference>
<evidence type="ECO:0000256" key="3">
    <source>
        <dbReference type="ARBA" id="ARBA00004673"/>
    </source>
</evidence>
<keyword evidence="9" id="KW-0813">Transport</keyword>
<dbReference type="InterPro" id="IPR000883">
    <property type="entry name" value="Cyt_C_Oxase_1"/>
</dbReference>
<keyword evidence="9 12" id="KW-0496">Mitochondrion</keyword>
<dbReference type="InterPro" id="IPR023615">
    <property type="entry name" value="Cyt_c_Oxase_su1_BS"/>
</dbReference>
<feature type="transmembrane region" description="Helical" evidence="10">
    <location>
        <begin position="65"/>
        <end position="86"/>
    </location>
</feature>
<dbReference type="PRINTS" id="PR01165">
    <property type="entry name" value="CYCOXIDASEI"/>
</dbReference>
<protein>
    <recommendedName>
        <fullName evidence="5 9">Cytochrome c oxidase subunit 1</fullName>
        <ecNumber evidence="9">7.1.1.9</ecNumber>
    </recommendedName>
</protein>
<feature type="transmembrane region" description="Helical" evidence="10">
    <location>
        <begin position="484"/>
        <end position="503"/>
    </location>
</feature>
<evidence type="ECO:0000313" key="12">
    <source>
        <dbReference type="EMBL" id="AEY84571.1"/>
    </source>
</evidence>
<accession>R4I247</accession>
<dbReference type="GO" id="GO:0046872">
    <property type="term" value="F:metal ion binding"/>
    <property type="evidence" value="ECO:0007669"/>
    <property type="project" value="UniProtKB-KW"/>
</dbReference>
<dbReference type="PANTHER" id="PTHR10422:SF18">
    <property type="entry name" value="CYTOCHROME C OXIDASE SUBUNIT 1"/>
    <property type="match status" value="1"/>
</dbReference>
<feature type="transmembrane region" description="Helical" evidence="10">
    <location>
        <begin position="151"/>
        <end position="173"/>
    </location>
</feature>
<reference evidence="12" key="1">
    <citation type="journal article" date="2012" name="Mol. Phylogenet. Evol.">
        <title>Adding resolution to ordinal level relationships of tapeworms (Platyhelminthes: Cestoda) with large fragments of mtDNA.</title>
        <authorList>
            <person name="Waeschenbach A."/>
            <person name="Webster B.L."/>
            <person name="Littlewood D.T."/>
        </authorList>
    </citation>
    <scope>NUCLEOTIDE SEQUENCE</scope>
</reference>
<evidence type="ECO:0000256" key="10">
    <source>
        <dbReference type="SAM" id="Phobius"/>
    </source>
</evidence>
<dbReference type="InterPro" id="IPR036927">
    <property type="entry name" value="Cyt_c_oxase-like_su1_sf"/>
</dbReference>
<proteinExistence type="inferred from homology"/>
<feature type="transmembrane region" description="Helical" evidence="10">
    <location>
        <begin position="243"/>
        <end position="262"/>
    </location>
</feature>
<evidence type="ECO:0000256" key="4">
    <source>
        <dbReference type="ARBA" id="ARBA00009578"/>
    </source>
</evidence>
<keyword evidence="8 9" id="KW-0472">Membrane</keyword>
<feature type="transmembrane region" description="Helical" evidence="10">
    <location>
        <begin position="338"/>
        <end position="364"/>
    </location>
</feature>
<keyword evidence="6 9" id="KW-0812">Transmembrane</keyword>
<comment type="function">
    <text evidence="9">Component of the cytochrome c oxidase, the last enzyme in the mitochondrial electron transport chain which drives oxidative phosphorylation. The respiratory chain contains 3 multisubunit complexes succinate dehydrogenase (complex II, CII), ubiquinol-cytochrome c oxidoreductase (cytochrome b-c1 complex, complex III, CIII) and cytochrome c oxidase (complex IV, CIV), that cooperate to transfer electrons derived from NADH and succinate to molecular oxygen, creating an electrochemical gradient over the inner membrane that drives transmembrane transport and the ATP synthase. Cytochrome c oxidase is the component of the respiratory chain that catalyzes the reduction of oxygen to water. Electrons originating from reduced cytochrome c in the intermembrane space (IMS) are transferred via the dinuclear copper A center (CU(A)) of subunit 2 and heme A of subunit 1 to the active site in subunit 1, a binuclear center (BNC) formed by heme A3 and copper B (CU(B)). The BNC reduces molecular oxygen to 2 water molecules using 4 electrons from cytochrome c in the IMS and 4 protons from the mitochondrial matrix.</text>
</comment>
<gene>
    <name evidence="12" type="primary">cox1</name>
</gene>
<keyword evidence="9" id="KW-0186">Copper</keyword>
<comment type="subcellular location">
    <subcellularLocation>
        <location evidence="2">Membrane</location>
        <topology evidence="2">Multi-pass membrane protein</topology>
    </subcellularLocation>
    <subcellularLocation>
        <location evidence="9">Mitochondrion inner membrane</location>
        <topology evidence="9">Multi-pass membrane protein</topology>
    </subcellularLocation>
</comment>
<feature type="transmembrane region" description="Helical" evidence="10">
    <location>
        <begin position="185"/>
        <end position="211"/>
    </location>
</feature>
<feature type="transmembrane region" description="Helical" evidence="10">
    <location>
        <begin position="20"/>
        <end position="44"/>
    </location>
</feature>
<dbReference type="GO" id="GO:0005743">
    <property type="term" value="C:mitochondrial inner membrane"/>
    <property type="evidence" value="ECO:0007669"/>
    <property type="project" value="UniProtKB-SubCell"/>
</dbReference>
<evidence type="ECO:0000256" key="8">
    <source>
        <dbReference type="ARBA" id="ARBA00023136"/>
    </source>
</evidence>
<dbReference type="GO" id="GO:0004129">
    <property type="term" value="F:cytochrome-c oxidase activity"/>
    <property type="evidence" value="ECO:0007669"/>
    <property type="project" value="UniProtKB-EC"/>
</dbReference>
<dbReference type="PANTHER" id="PTHR10422">
    <property type="entry name" value="CYTOCHROME C OXIDASE SUBUNIT 1"/>
    <property type="match status" value="1"/>
</dbReference>
<dbReference type="EC" id="7.1.1.9" evidence="9"/>
<evidence type="ECO:0000256" key="5">
    <source>
        <dbReference type="ARBA" id="ARBA00015947"/>
    </source>
</evidence>
<dbReference type="SUPFAM" id="SSF81442">
    <property type="entry name" value="Cytochrome c oxidase subunit I-like"/>
    <property type="match status" value="1"/>
</dbReference>
<evidence type="ECO:0000256" key="9">
    <source>
        <dbReference type="RuleBase" id="RU000369"/>
    </source>
</evidence>
<dbReference type="AlphaFoldDB" id="R4I247"/>
<comment type="similarity">
    <text evidence="4 9">Belongs to the heme-copper respiratory oxidase family.</text>
</comment>
<evidence type="ECO:0000256" key="2">
    <source>
        <dbReference type="ARBA" id="ARBA00004141"/>
    </source>
</evidence>